<protein>
    <submittedName>
        <fullName evidence="1">Uncharacterized protein</fullName>
    </submittedName>
</protein>
<proteinExistence type="predicted"/>
<gene>
    <name evidence="1" type="ORF">SAMN05444266_10290</name>
</gene>
<evidence type="ECO:0000313" key="2">
    <source>
        <dbReference type="Proteomes" id="UP000184420"/>
    </source>
</evidence>
<dbReference type="Proteomes" id="UP000184420">
    <property type="component" value="Unassembled WGS sequence"/>
</dbReference>
<dbReference type="RefSeq" id="WP_073078685.1">
    <property type="nucleotide sequence ID" value="NZ_FRBL01000002.1"/>
</dbReference>
<name>A0A1M6XZY4_9BACT</name>
<evidence type="ECO:0000313" key="1">
    <source>
        <dbReference type="EMBL" id="SHL11476.1"/>
    </source>
</evidence>
<organism evidence="1 2">
    <name type="scientific">Chitinophaga jiangningensis</name>
    <dbReference type="NCBI Taxonomy" id="1419482"/>
    <lineage>
        <taxon>Bacteria</taxon>
        <taxon>Pseudomonadati</taxon>
        <taxon>Bacteroidota</taxon>
        <taxon>Chitinophagia</taxon>
        <taxon>Chitinophagales</taxon>
        <taxon>Chitinophagaceae</taxon>
        <taxon>Chitinophaga</taxon>
    </lineage>
</organism>
<sequence>MYYVLFFDFASLENLELVKQLRKSDVLSDILLLHQLEPPLQKETFSTQEEAHQFVNDLADHCALFCIVDADDNFILQSPDCKEMMEKNKAAVNAIQAIRAIQTIFQSTNN</sequence>
<reference evidence="1 2" key="1">
    <citation type="submission" date="2016-11" db="EMBL/GenBank/DDBJ databases">
        <authorList>
            <person name="Jaros S."/>
            <person name="Januszkiewicz K."/>
            <person name="Wedrychowicz H."/>
        </authorList>
    </citation>
    <scope>NUCLEOTIDE SEQUENCE [LARGE SCALE GENOMIC DNA]</scope>
    <source>
        <strain evidence="1 2">DSM 27406</strain>
    </source>
</reference>
<dbReference type="STRING" id="1419482.SAMN05444266_10290"/>
<dbReference type="EMBL" id="FRBL01000002">
    <property type="protein sequence ID" value="SHL11476.1"/>
    <property type="molecule type" value="Genomic_DNA"/>
</dbReference>
<keyword evidence="2" id="KW-1185">Reference proteome</keyword>
<dbReference type="AlphaFoldDB" id="A0A1M6XZY4"/>
<accession>A0A1M6XZY4</accession>